<comment type="subunit">
    <text evidence="7">Consists of a catalytic RNA component (M1 or rnpB) and a protein subunit.</text>
</comment>
<dbReference type="SUPFAM" id="SSF54211">
    <property type="entry name" value="Ribosomal protein S5 domain 2-like"/>
    <property type="match status" value="1"/>
</dbReference>
<evidence type="ECO:0000256" key="6">
    <source>
        <dbReference type="ARBA" id="ARBA00022884"/>
    </source>
</evidence>
<dbReference type="GO" id="GO:0030677">
    <property type="term" value="C:ribonuclease P complex"/>
    <property type="evidence" value="ECO:0007669"/>
    <property type="project" value="TreeGrafter"/>
</dbReference>
<dbReference type="EMBL" id="CP014160">
    <property type="protein sequence ID" value="AMB94009.1"/>
    <property type="molecule type" value="Genomic_DNA"/>
</dbReference>
<dbReference type="PROSITE" id="PS00648">
    <property type="entry name" value="RIBONUCLEASE_P"/>
    <property type="match status" value="1"/>
</dbReference>
<dbReference type="GO" id="GO:0042781">
    <property type="term" value="F:3'-tRNA processing endoribonuclease activity"/>
    <property type="evidence" value="ECO:0007669"/>
    <property type="project" value="TreeGrafter"/>
</dbReference>
<keyword evidence="5 7" id="KW-0378">Hydrolase</keyword>
<dbReference type="PANTHER" id="PTHR33992:SF1">
    <property type="entry name" value="RIBONUCLEASE P PROTEIN COMPONENT"/>
    <property type="match status" value="1"/>
</dbReference>
<dbReference type="OrthoDB" id="9810867at2"/>
<organism evidence="9 11">
    <name type="scientific">Aerococcus sanguinicola</name>
    <dbReference type="NCBI Taxonomy" id="119206"/>
    <lineage>
        <taxon>Bacteria</taxon>
        <taxon>Bacillati</taxon>
        <taxon>Bacillota</taxon>
        <taxon>Bacilli</taxon>
        <taxon>Lactobacillales</taxon>
        <taxon>Aerococcaceae</taxon>
        <taxon>Aerococcus</taxon>
    </lineage>
</organism>
<dbReference type="HAMAP" id="MF_00227">
    <property type="entry name" value="RNase_P"/>
    <property type="match status" value="1"/>
</dbReference>
<keyword evidence="11" id="KW-1185">Reference proteome</keyword>
<reference evidence="9 11" key="1">
    <citation type="journal article" date="2016" name="Genome Announc.">
        <title>Complete Genome Sequences of Aerococcus christensenii CCUG 28831T, Aerococcus sanguinicola CCUG 43001T, Aerococcus urinae CCUG 36881T, Aerococcus urinaeequi CCUG 28094T, Aerococcus urinaehominis CCUG 42038 BT, and Aerococcus viridans CCUG 4311T.</title>
        <authorList>
            <person name="Carkaci D."/>
            <person name="Dargis R."/>
            <person name="Nielsen X.C."/>
            <person name="Skovgaard O."/>
            <person name="Fuursted K."/>
            <person name="Christensen J.J."/>
        </authorList>
    </citation>
    <scope>NUCLEOTIDE SEQUENCE [LARGE SCALE GENOMIC DNA]</scope>
    <source>
        <strain evidence="9 11">CCUG43001</strain>
    </source>
</reference>
<proteinExistence type="inferred from homology"/>
<dbReference type="GO" id="GO:0004526">
    <property type="term" value="F:ribonuclease P activity"/>
    <property type="evidence" value="ECO:0007669"/>
    <property type="project" value="UniProtKB-UniRule"/>
</dbReference>
<keyword evidence="6 7" id="KW-0694">RNA-binding</keyword>
<comment type="catalytic activity">
    <reaction evidence="7">
        <text>Endonucleolytic cleavage of RNA, removing 5'-extranucleotides from tRNA precursor.</text>
        <dbReference type="EC" id="3.1.26.5"/>
    </reaction>
</comment>
<dbReference type="Gene3D" id="3.30.230.10">
    <property type="match status" value="1"/>
</dbReference>
<reference evidence="10 12" key="3">
    <citation type="submission" date="2017-12" db="EMBL/GenBank/DDBJ databases">
        <title>Phylogenetic diversity of female urinary microbiome.</title>
        <authorList>
            <person name="Thomas-White K."/>
            <person name="Wolfe A.J."/>
        </authorList>
    </citation>
    <scope>NUCLEOTIDE SEQUENCE [LARGE SCALE GENOMIC DNA]</scope>
    <source>
        <strain evidence="10 12">UMB0139</strain>
    </source>
</reference>
<sequence length="112" mass="12959">MRKAYRVKSEADFGRVFHQGKSTANRQFVVYTIDKEQAHFRLGISVGKKIGNAVTRNYVKRRIRQSVYELRDAIRPNQDFIVIARKPTAQMSMAEIKKSLEHVFNLAGIFKS</sequence>
<dbReference type="InterPro" id="IPR020539">
    <property type="entry name" value="RNase_P_CS"/>
</dbReference>
<dbReference type="GO" id="GO:0001682">
    <property type="term" value="P:tRNA 5'-leader removal"/>
    <property type="evidence" value="ECO:0007669"/>
    <property type="project" value="UniProtKB-UniRule"/>
</dbReference>
<name>A0A0X8FBB5_9LACT</name>
<dbReference type="RefSeq" id="WP_067973659.1">
    <property type="nucleotide sequence ID" value="NZ_CAJHKM010000005.1"/>
</dbReference>
<dbReference type="GO" id="GO:0000049">
    <property type="term" value="F:tRNA binding"/>
    <property type="evidence" value="ECO:0007669"/>
    <property type="project" value="UniProtKB-UniRule"/>
</dbReference>
<dbReference type="AlphaFoldDB" id="A0A0X8FBB5"/>
<keyword evidence="4 7" id="KW-0255">Endonuclease</keyword>
<dbReference type="InterPro" id="IPR000100">
    <property type="entry name" value="RNase_P"/>
</dbReference>
<dbReference type="Proteomes" id="UP000234239">
    <property type="component" value="Unassembled WGS sequence"/>
</dbReference>
<dbReference type="FunFam" id="3.30.230.10:FF:000021">
    <property type="entry name" value="Ribonuclease P protein component"/>
    <property type="match status" value="1"/>
</dbReference>
<accession>A0A0X8FBB5</accession>
<comment type="similarity">
    <text evidence="7">Belongs to the RnpA family.</text>
</comment>
<dbReference type="GeneID" id="92903263"/>
<dbReference type="InterPro" id="IPR014721">
    <property type="entry name" value="Ribsml_uS5_D2-typ_fold_subgr"/>
</dbReference>
<gene>
    <name evidence="7" type="primary">rnpA</name>
    <name evidence="9" type="ORF">AWM72_04145</name>
    <name evidence="10" type="ORF">CYJ28_09150</name>
</gene>
<evidence type="ECO:0000256" key="8">
    <source>
        <dbReference type="NCBIfam" id="TIGR00188"/>
    </source>
</evidence>
<evidence type="ECO:0000256" key="3">
    <source>
        <dbReference type="ARBA" id="ARBA00022722"/>
    </source>
</evidence>
<evidence type="ECO:0000256" key="2">
    <source>
        <dbReference type="ARBA" id="ARBA00022694"/>
    </source>
</evidence>
<evidence type="ECO:0000256" key="4">
    <source>
        <dbReference type="ARBA" id="ARBA00022759"/>
    </source>
</evidence>
<evidence type="ECO:0000256" key="5">
    <source>
        <dbReference type="ARBA" id="ARBA00022801"/>
    </source>
</evidence>
<evidence type="ECO:0000313" key="12">
    <source>
        <dbReference type="Proteomes" id="UP000234239"/>
    </source>
</evidence>
<dbReference type="Proteomes" id="UP000069912">
    <property type="component" value="Chromosome"/>
</dbReference>
<protein>
    <recommendedName>
        <fullName evidence="7 8">Ribonuclease P protein component</fullName>
        <shortName evidence="7">RNase P protein</shortName>
        <shortName evidence="7">RNaseP protein</shortName>
        <ecNumber evidence="7 8">3.1.26.5</ecNumber>
    </recommendedName>
    <alternativeName>
        <fullName evidence="7">Protein C5</fullName>
    </alternativeName>
</protein>
<evidence type="ECO:0000313" key="11">
    <source>
        <dbReference type="Proteomes" id="UP000069912"/>
    </source>
</evidence>
<dbReference type="EMBL" id="PKGY01000006">
    <property type="protein sequence ID" value="PKZ20779.1"/>
    <property type="molecule type" value="Genomic_DNA"/>
</dbReference>
<dbReference type="KEGG" id="asan:AWM72_04145"/>
<comment type="function">
    <text evidence="1 7">RNaseP catalyzes the removal of the 5'-leader sequence from pre-tRNA to produce the mature 5'-terminus. It can also cleave other RNA substrates such as 4.5S RNA. The protein component plays an auxiliary but essential role in vivo by binding to the 5'-leader sequence and broadening the substrate specificity of the ribozyme.</text>
</comment>
<evidence type="ECO:0000313" key="9">
    <source>
        <dbReference type="EMBL" id="AMB94009.1"/>
    </source>
</evidence>
<evidence type="ECO:0000313" key="10">
    <source>
        <dbReference type="EMBL" id="PKZ20779.1"/>
    </source>
</evidence>
<reference evidence="11" key="2">
    <citation type="submission" date="2016-01" db="EMBL/GenBank/DDBJ databases">
        <title>Six Aerococcus type strain genome sequencing and assembly using PacBio and Illumina Hiseq.</title>
        <authorList>
            <person name="Carkaci D."/>
            <person name="Dargis R."/>
            <person name="Nielsen X.C."/>
            <person name="Skovgaard O."/>
            <person name="Fuursted K."/>
            <person name="Christensen J.J."/>
        </authorList>
    </citation>
    <scope>NUCLEOTIDE SEQUENCE [LARGE SCALE GENOMIC DNA]</scope>
    <source>
        <strain evidence="11">CCUG43001</strain>
    </source>
</reference>
<dbReference type="NCBIfam" id="TIGR00188">
    <property type="entry name" value="rnpA"/>
    <property type="match status" value="1"/>
</dbReference>
<dbReference type="EC" id="3.1.26.5" evidence="7 8"/>
<dbReference type="InterPro" id="IPR020568">
    <property type="entry name" value="Ribosomal_Su5_D2-typ_SF"/>
</dbReference>
<evidence type="ECO:0000256" key="7">
    <source>
        <dbReference type="HAMAP-Rule" id="MF_00227"/>
    </source>
</evidence>
<keyword evidence="3 7" id="KW-0540">Nuclease</keyword>
<dbReference type="Pfam" id="PF00825">
    <property type="entry name" value="Ribonuclease_P"/>
    <property type="match status" value="1"/>
</dbReference>
<evidence type="ECO:0000256" key="1">
    <source>
        <dbReference type="ARBA" id="ARBA00002663"/>
    </source>
</evidence>
<dbReference type="PANTHER" id="PTHR33992">
    <property type="entry name" value="RIBONUCLEASE P PROTEIN COMPONENT"/>
    <property type="match status" value="1"/>
</dbReference>
<keyword evidence="2 7" id="KW-0819">tRNA processing</keyword>